<dbReference type="PANTHER" id="PTHR31912">
    <property type="entry name" value="IP13529P"/>
    <property type="match status" value="1"/>
</dbReference>
<protein>
    <submittedName>
        <fullName evidence="2">Uncharacterized protein</fullName>
    </submittedName>
</protein>
<accession>E3LAH7</accession>
<evidence type="ECO:0000256" key="1">
    <source>
        <dbReference type="SAM" id="MobiDB-lite"/>
    </source>
</evidence>
<keyword evidence="3" id="KW-1185">Reference proteome</keyword>
<dbReference type="PANTHER" id="PTHR31912:SF34">
    <property type="entry name" value="NOTOCHORD-RELATED PROTEIN"/>
    <property type="match status" value="1"/>
</dbReference>
<dbReference type="GeneID" id="10543828"/>
<proteinExistence type="predicted"/>
<dbReference type="HOGENOM" id="CLU_004591_1_0_1"/>
<sequence length="1126" mass="125696">MAPLSNPERSLGRSDPGPERGRGLHSVVAGDIVDPADVPKSFASRAADNIHSYNTRSPPVTMKAARSFANFDAVESPDGVKYVCLICPKSRPIRDPRRHSSRQVHQINVARAREAARMQADSGRMDASGSWVDPYVASATTEAAYQQDQEETVREGRCQDEARNERLWQALQSDLDSTLLVRPGPPRPTLAEALNLQAANGNSSLEYETLDALGSGHIGDAHTVVNSDEEAASDQEGATSEEEDVDAGLSNGGRATWFPFKNKMDLVASLLIGHTRSMLSRSIFTKLRDILTLTDLQLPNWATVRSSRARIRRLLGSEINTCVSVFDTPCFSLSAKQLIAQDLANPLVSSHLDFYPERTDGVNISKFSQSQKWLKDLPTHLRTQMCDSNGKHFYIFEPVQLYSKAVVVPIYFCNYGSKLYVKALEIHSDHVTYDRTSCKITIPSGLEFDDPSLLMVCVDEFDLMYSEILMGDKRPLTEACGESDGVVEKMICLPNKWRLKSGNRVMRTVPITLYADDTSGNTSKQFNKHISFFFTLLGLPPNVANQEYNCHFLSTSNIASVLELSEQIVTELNEMSLDGFLAYDASIHQEVWVNTLVLCFLADSPMHAEVTNTPNPGQSLNPCRMCTLACVKKKSKSTEGYVQKFLERDVDGDHVGSFLVCRARVYKLTLCCWLSSGQCKNPARNWFRTRADTHDLYSIATTVNMSQFNKQSLLLGVKDALNTRVILQSKSDPGFKERIGLLHSTSPDRLYNSFLRLEGFDGVKDTPVEVLHFVLLGIVKYLARDFVSDLSEEQKNEMISRLESFDTSSLNIDSLKPRYLVRHILSLVGKDFKILLQVAPFVFYKHMSPEKKEIWIALCRLTSYIFQTNISNLTVYVAELKSCIEQFLYHLITVTAQWINKPKIHMLLHLVESIIRFGPASLCSTKKFESYNGVLRQGSVHSNKHAPGRDLAMAFDSYASLKFIVSGGWIYDATTGSRSRASVEVTSVFTEHPTVQRAMGYNHSVICPPQPGCFPGCNIRKVALDHVEPEPPTVSQVAGSCPRFQRGEIKISKNDSIGRGSFVVLTSQDETHLVGMIRSLWEVLGPNGSVFLVDVVGYNLGGVDDHYNMRSIHRTRNVFTVWNCSS</sequence>
<dbReference type="VEuPathDB" id="FungiDB:PGTG_19548"/>
<evidence type="ECO:0000313" key="3">
    <source>
        <dbReference type="Proteomes" id="UP000008783"/>
    </source>
</evidence>
<dbReference type="KEGG" id="pgr:PGTG_19548"/>
<feature type="compositionally biased region" description="Acidic residues" evidence="1">
    <location>
        <begin position="228"/>
        <end position="246"/>
    </location>
</feature>
<organism evidence="2 3">
    <name type="scientific">Puccinia graminis f. sp. tritici (strain CRL 75-36-700-3 / race SCCL)</name>
    <name type="common">Black stem rust fungus</name>
    <dbReference type="NCBI Taxonomy" id="418459"/>
    <lineage>
        <taxon>Eukaryota</taxon>
        <taxon>Fungi</taxon>
        <taxon>Dikarya</taxon>
        <taxon>Basidiomycota</taxon>
        <taxon>Pucciniomycotina</taxon>
        <taxon>Pucciniomycetes</taxon>
        <taxon>Pucciniales</taxon>
        <taxon>Pucciniaceae</taxon>
        <taxon>Puccinia</taxon>
    </lineage>
</organism>
<reference key="1">
    <citation type="submission" date="2007-01" db="EMBL/GenBank/DDBJ databases">
        <title>The Genome Sequence of Puccinia graminis f. sp. tritici Strain CRL 75-36-700-3.</title>
        <authorList>
            <consortium name="The Broad Institute Genome Sequencing Platform"/>
            <person name="Birren B."/>
            <person name="Lander E."/>
            <person name="Galagan J."/>
            <person name="Nusbaum C."/>
            <person name="Devon K."/>
            <person name="Cuomo C."/>
            <person name="Jaffe D."/>
            <person name="Butler J."/>
            <person name="Alvarez P."/>
            <person name="Gnerre S."/>
            <person name="Grabherr M."/>
            <person name="Mauceli E."/>
            <person name="Brockman W."/>
            <person name="Young S."/>
            <person name="LaButti K."/>
            <person name="Sykes S."/>
            <person name="DeCaprio D."/>
            <person name="Crawford M."/>
            <person name="Koehrsen M."/>
            <person name="Engels R."/>
            <person name="Montgomery P."/>
            <person name="Pearson M."/>
            <person name="Howarth C."/>
            <person name="Larson L."/>
            <person name="White J."/>
            <person name="Zeng Q."/>
            <person name="Kodira C."/>
            <person name="Yandava C."/>
            <person name="Alvarado L."/>
            <person name="O'Leary S."/>
            <person name="Szabo L."/>
            <person name="Dean R."/>
            <person name="Schein J."/>
        </authorList>
    </citation>
    <scope>NUCLEOTIDE SEQUENCE</scope>
    <source>
        <strain>CRL 75-36-700-3</strain>
    </source>
</reference>
<dbReference type="OrthoDB" id="2506552at2759"/>
<dbReference type="InParanoid" id="E3LAH7"/>
<dbReference type="Proteomes" id="UP000008783">
    <property type="component" value="Unassembled WGS sequence"/>
</dbReference>
<feature type="region of interest" description="Disordered" evidence="1">
    <location>
        <begin position="1"/>
        <end position="26"/>
    </location>
</feature>
<reference evidence="3" key="2">
    <citation type="journal article" date="2011" name="Proc. Natl. Acad. Sci. U.S.A.">
        <title>Obligate biotrophy features unraveled by the genomic analysis of rust fungi.</title>
        <authorList>
            <person name="Duplessis S."/>
            <person name="Cuomo C.A."/>
            <person name="Lin Y.-C."/>
            <person name="Aerts A."/>
            <person name="Tisserant E."/>
            <person name="Veneault-Fourrey C."/>
            <person name="Joly D.L."/>
            <person name="Hacquard S."/>
            <person name="Amselem J."/>
            <person name="Cantarel B.L."/>
            <person name="Chiu R."/>
            <person name="Coutinho P.M."/>
            <person name="Feau N."/>
            <person name="Field M."/>
            <person name="Frey P."/>
            <person name="Gelhaye E."/>
            <person name="Goldberg J."/>
            <person name="Grabherr M.G."/>
            <person name="Kodira C.D."/>
            <person name="Kohler A."/>
            <person name="Kuees U."/>
            <person name="Lindquist E.A."/>
            <person name="Lucas S.M."/>
            <person name="Mago R."/>
            <person name="Mauceli E."/>
            <person name="Morin E."/>
            <person name="Murat C."/>
            <person name="Pangilinan J.L."/>
            <person name="Park R."/>
            <person name="Pearson M."/>
            <person name="Quesneville H."/>
            <person name="Rouhier N."/>
            <person name="Sakthikumar S."/>
            <person name="Salamov A.A."/>
            <person name="Schmutz J."/>
            <person name="Selles B."/>
            <person name="Shapiro H."/>
            <person name="Tanguay P."/>
            <person name="Tuskan G.A."/>
            <person name="Henrissat B."/>
            <person name="Van de Peer Y."/>
            <person name="Rouze P."/>
            <person name="Ellis J.G."/>
            <person name="Dodds P.N."/>
            <person name="Schein J.E."/>
            <person name="Zhong S."/>
            <person name="Hamelin R.C."/>
            <person name="Grigoriev I.V."/>
            <person name="Szabo L.J."/>
            <person name="Martin F."/>
        </authorList>
    </citation>
    <scope>NUCLEOTIDE SEQUENCE [LARGE SCALE GENOMIC DNA]</scope>
    <source>
        <strain evidence="3">CRL 75-36-700-3 / race SCCL</strain>
    </source>
</reference>
<dbReference type="RefSeq" id="XP_003337971.2">
    <property type="nucleotide sequence ID" value="XM_003337923.2"/>
</dbReference>
<feature type="region of interest" description="Disordered" evidence="1">
    <location>
        <begin position="228"/>
        <end position="250"/>
    </location>
</feature>
<dbReference type="EMBL" id="DS178397">
    <property type="protein sequence ID" value="EFP93552.2"/>
    <property type="molecule type" value="Genomic_DNA"/>
</dbReference>
<evidence type="ECO:0000313" key="2">
    <source>
        <dbReference type="EMBL" id="EFP93552.2"/>
    </source>
</evidence>
<dbReference type="AlphaFoldDB" id="E3LAH7"/>
<gene>
    <name evidence="2" type="ORF">PGTG_19548</name>
</gene>
<feature type="compositionally biased region" description="Basic and acidic residues" evidence="1">
    <location>
        <begin position="10"/>
        <end position="22"/>
    </location>
</feature>
<dbReference type="STRING" id="418459.E3LAH7"/>
<name>E3LAH7_PUCGT</name>